<reference evidence="5 6" key="1">
    <citation type="submission" date="2020-08" db="EMBL/GenBank/DDBJ databases">
        <title>Genomic Encyclopedia of Type Strains, Phase III (KMG-III): the genomes of soil and plant-associated and newly described type strains.</title>
        <authorList>
            <person name="Whitman W."/>
        </authorList>
    </citation>
    <scope>NUCLEOTIDE SEQUENCE [LARGE SCALE GENOMIC DNA]</scope>
    <source>
        <strain evidence="5 6">CECT 8840</strain>
    </source>
</reference>
<evidence type="ECO:0000313" key="5">
    <source>
        <dbReference type="EMBL" id="MBB4917010.1"/>
    </source>
</evidence>
<dbReference type="InterPro" id="IPR057326">
    <property type="entry name" value="KR_dom"/>
</dbReference>
<dbReference type="Gene3D" id="3.40.50.720">
    <property type="entry name" value="NAD(P)-binding Rossmann-like Domain"/>
    <property type="match status" value="1"/>
</dbReference>
<evidence type="ECO:0000259" key="4">
    <source>
        <dbReference type="SMART" id="SM00822"/>
    </source>
</evidence>
<accession>A0A7W7VP85</accession>
<dbReference type="AlphaFoldDB" id="A0A7W7VP85"/>
<name>A0A7W7VP85_9ACTN</name>
<keyword evidence="6" id="KW-1185">Reference proteome</keyword>
<dbReference type="EMBL" id="JACHJP010000004">
    <property type="protein sequence ID" value="MBB4917010.1"/>
    <property type="molecule type" value="Genomic_DNA"/>
</dbReference>
<dbReference type="InterPro" id="IPR036291">
    <property type="entry name" value="NAD(P)-bd_dom_sf"/>
</dbReference>
<dbReference type="Pfam" id="PF00106">
    <property type="entry name" value="adh_short"/>
    <property type="match status" value="1"/>
</dbReference>
<dbReference type="SMART" id="SM00822">
    <property type="entry name" value="PKS_KR"/>
    <property type="match status" value="1"/>
</dbReference>
<dbReference type="PROSITE" id="PS00061">
    <property type="entry name" value="ADH_SHORT"/>
    <property type="match status" value="1"/>
</dbReference>
<dbReference type="PANTHER" id="PTHR44196">
    <property type="entry name" value="DEHYDROGENASE/REDUCTASE SDR FAMILY MEMBER 7B"/>
    <property type="match status" value="1"/>
</dbReference>
<dbReference type="Proteomes" id="UP000552644">
    <property type="component" value="Unassembled WGS sequence"/>
</dbReference>
<protein>
    <submittedName>
        <fullName evidence="5">Short-subunit dehydrogenase</fullName>
    </submittedName>
</protein>
<evidence type="ECO:0000256" key="2">
    <source>
        <dbReference type="ARBA" id="ARBA00023002"/>
    </source>
</evidence>
<sequence length="271" mass="29087">MNYYARRVAAITGAGSGIGRALAVDLARRGARLALSDQNAEAVADTARRCQRIGARVRTDTIDITDRQAMLDYPAALSGEFGRIDAVFCVAGVIHTGRLLNTELSDVDHVVNVNLLGTVNTAKAFLPHLISSGDGHLVTFSSAFGFLTTPGYSAYSASKFAIRGFSESLRQEMRLDGHPVSVTCVCPGGVRTPIMRNGRFAAGEDPDAVTARFDTKIARTEASRAASIILRGVERRRPQVLVGADAKAAWTLVRTLGTAYQHLVLWAGRRT</sequence>
<feature type="domain" description="Ketoreductase" evidence="4">
    <location>
        <begin position="7"/>
        <end position="191"/>
    </location>
</feature>
<dbReference type="SUPFAM" id="SSF51735">
    <property type="entry name" value="NAD(P)-binding Rossmann-fold domains"/>
    <property type="match status" value="1"/>
</dbReference>
<organism evidence="5 6">
    <name type="scientific">Streptosporangium saharense</name>
    <dbReference type="NCBI Taxonomy" id="1706840"/>
    <lineage>
        <taxon>Bacteria</taxon>
        <taxon>Bacillati</taxon>
        <taxon>Actinomycetota</taxon>
        <taxon>Actinomycetes</taxon>
        <taxon>Streptosporangiales</taxon>
        <taxon>Streptosporangiaceae</taxon>
        <taxon>Streptosporangium</taxon>
    </lineage>
</organism>
<dbReference type="InterPro" id="IPR002347">
    <property type="entry name" value="SDR_fam"/>
</dbReference>
<dbReference type="GO" id="GO:0016491">
    <property type="term" value="F:oxidoreductase activity"/>
    <property type="evidence" value="ECO:0007669"/>
    <property type="project" value="UniProtKB-KW"/>
</dbReference>
<proteinExistence type="inferred from homology"/>
<evidence type="ECO:0000256" key="3">
    <source>
        <dbReference type="RuleBase" id="RU000363"/>
    </source>
</evidence>
<dbReference type="GO" id="GO:0016020">
    <property type="term" value="C:membrane"/>
    <property type="evidence" value="ECO:0007669"/>
    <property type="project" value="TreeGrafter"/>
</dbReference>
<gene>
    <name evidence="5" type="ORF">FHS44_004118</name>
</gene>
<dbReference type="PRINTS" id="PR00080">
    <property type="entry name" value="SDRFAMILY"/>
</dbReference>
<comment type="caution">
    <text evidence="5">The sequence shown here is derived from an EMBL/GenBank/DDBJ whole genome shotgun (WGS) entry which is preliminary data.</text>
</comment>
<dbReference type="PANTHER" id="PTHR44196:SF1">
    <property type="entry name" value="DEHYDROGENASE_REDUCTASE SDR FAMILY MEMBER 7B"/>
    <property type="match status" value="1"/>
</dbReference>
<dbReference type="InterPro" id="IPR020904">
    <property type="entry name" value="Sc_DH/Rdtase_CS"/>
</dbReference>
<evidence type="ECO:0000256" key="1">
    <source>
        <dbReference type="ARBA" id="ARBA00006484"/>
    </source>
</evidence>
<evidence type="ECO:0000313" key="6">
    <source>
        <dbReference type="Proteomes" id="UP000552644"/>
    </source>
</evidence>
<keyword evidence="2" id="KW-0560">Oxidoreductase</keyword>
<comment type="similarity">
    <text evidence="1 3">Belongs to the short-chain dehydrogenases/reductases (SDR) family.</text>
</comment>
<dbReference type="PRINTS" id="PR00081">
    <property type="entry name" value="GDHRDH"/>
</dbReference>
<dbReference type="RefSeq" id="WP_184716942.1">
    <property type="nucleotide sequence ID" value="NZ_JACHJP010000004.1"/>
</dbReference>